<dbReference type="InterPro" id="IPR002105">
    <property type="entry name" value="Dockerin_1_rpt"/>
</dbReference>
<name>A0A383BW57_9ZZZZ</name>
<proteinExistence type="predicted"/>
<dbReference type="GO" id="GO:0000272">
    <property type="term" value="P:polysaccharide catabolic process"/>
    <property type="evidence" value="ECO:0007669"/>
    <property type="project" value="InterPro"/>
</dbReference>
<dbReference type="AlphaFoldDB" id="A0A383BW57"/>
<feature type="domain" description="Dockerin" evidence="1">
    <location>
        <begin position="63"/>
        <end position="125"/>
    </location>
</feature>
<dbReference type="InterPro" id="IPR036439">
    <property type="entry name" value="Dockerin_dom_sf"/>
</dbReference>
<protein>
    <recommendedName>
        <fullName evidence="1">Dockerin domain-containing protein</fullName>
    </recommendedName>
</protein>
<dbReference type="PROSITE" id="PS51766">
    <property type="entry name" value="DOCKERIN"/>
    <property type="match status" value="1"/>
</dbReference>
<dbReference type="InterPro" id="IPR018247">
    <property type="entry name" value="EF_Hand_1_Ca_BS"/>
</dbReference>
<organism evidence="2">
    <name type="scientific">marine metagenome</name>
    <dbReference type="NCBI Taxonomy" id="408172"/>
    <lineage>
        <taxon>unclassified sequences</taxon>
        <taxon>metagenomes</taxon>
        <taxon>ecological metagenomes</taxon>
    </lineage>
</organism>
<dbReference type="InterPro" id="IPR016134">
    <property type="entry name" value="Dockerin_dom"/>
</dbReference>
<reference evidence="2" key="1">
    <citation type="submission" date="2018-05" db="EMBL/GenBank/DDBJ databases">
        <authorList>
            <person name="Lanie J.A."/>
            <person name="Ng W.-L."/>
            <person name="Kazmierczak K.M."/>
            <person name="Andrzejewski T.M."/>
            <person name="Davidsen T.M."/>
            <person name="Wayne K.J."/>
            <person name="Tettelin H."/>
            <person name="Glass J.I."/>
            <person name="Rusch D."/>
            <person name="Podicherti R."/>
            <person name="Tsui H.-C.T."/>
            <person name="Winkler M.E."/>
        </authorList>
    </citation>
    <scope>NUCLEOTIDE SEQUENCE</scope>
</reference>
<dbReference type="SUPFAM" id="SSF63446">
    <property type="entry name" value="Type I dockerin domain"/>
    <property type="match status" value="1"/>
</dbReference>
<dbReference type="PROSITE" id="PS00018">
    <property type="entry name" value="EF_HAND_1"/>
    <property type="match status" value="2"/>
</dbReference>
<accession>A0A383BW57</accession>
<dbReference type="Pfam" id="PF00404">
    <property type="entry name" value="Dockerin_1"/>
    <property type="match status" value="1"/>
</dbReference>
<gene>
    <name evidence="2" type="ORF">METZ01_LOCUS476349</name>
</gene>
<evidence type="ECO:0000313" key="2">
    <source>
        <dbReference type="EMBL" id="SVE23495.1"/>
    </source>
</evidence>
<sequence length="125" mass="12745">GWTVSGDFWIGTKSFSSTGSFGLDDSGSGNSYTRVGSTGEWTEIPGNLMIRVILDCVSGCDAGECTAGDVNSDGIINVLDIVAAVNFVLGASVPDESQACAADYNGDGTINVLDIVNMVNVVLGG</sequence>
<dbReference type="Gene3D" id="1.10.1330.10">
    <property type="entry name" value="Dockerin domain"/>
    <property type="match status" value="1"/>
</dbReference>
<dbReference type="CDD" id="cd14256">
    <property type="entry name" value="Dockerin_I"/>
    <property type="match status" value="1"/>
</dbReference>
<dbReference type="GO" id="GO:0004553">
    <property type="term" value="F:hydrolase activity, hydrolyzing O-glycosyl compounds"/>
    <property type="evidence" value="ECO:0007669"/>
    <property type="project" value="InterPro"/>
</dbReference>
<dbReference type="EMBL" id="UINC01203304">
    <property type="protein sequence ID" value="SVE23495.1"/>
    <property type="molecule type" value="Genomic_DNA"/>
</dbReference>
<evidence type="ECO:0000259" key="1">
    <source>
        <dbReference type="PROSITE" id="PS51766"/>
    </source>
</evidence>
<feature type="non-terminal residue" evidence="2">
    <location>
        <position position="1"/>
    </location>
</feature>